<evidence type="ECO:0000313" key="3">
    <source>
        <dbReference type="Proteomes" id="UP001054945"/>
    </source>
</evidence>
<accession>A0AAV4VDH8</accession>
<keyword evidence="3" id="KW-1185">Reference proteome</keyword>
<proteinExistence type="predicted"/>
<feature type="region of interest" description="Disordered" evidence="1">
    <location>
        <begin position="12"/>
        <end position="36"/>
    </location>
</feature>
<comment type="caution">
    <text evidence="2">The sequence shown here is derived from an EMBL/GenBank/DDBJ whole genome shotgun (WGS) entry which is preliminary data.</text>
</comment>
<sequence>MFCGRQSIILQKMPPPPRDECQPPGSHAGHHAKRDHNISIRVQSFSNESIALQKMPPSPRDECLSLAATLVTMQKRRETSDCHLAFAFITSRSSSAMIIKSTLLYERQ</sequence>
<protein>
    <submittedName>
        <fullName evidence="2">Uncharacterized protein</fullName>
    </submittedName>
</protein>
<name>A0AAV4VDH8_CAEEX</name>
<evidence type="ECO:0000256" key="1">
    <source>
        <dbReference type="SAM" id="MobiDB-lite"/>
    </source>
</evidence>
<gene>
    <name evidence="2" type="ORF">CEXT_339071</name>
</gene>
<evidence type="ECO:0000313" key="2">
    <source>
        <dbReference type="EMBL" id="GIY68064.1"/>
    </source>
</evidence>
<organism evidence="2 3">
    <name type="scientific">Caerostris extrusa</name>
    <name type="common">Bark spider</name>
    <name type="synonym">Caerostris bankana</name>
    <dbReference type="NCBI Taxonomy" id="172846"/>
    <lineage>
        <taxon>Eukaryota</taxon>
        <taxon>Metazoa</taxon>
        <taxon>Ecdysozoa</taxon>
        <taxon>Arthropoda</taxon>
        <taxon>Chelicerata</taxon>
        <taxon>Arachnida</taxon>
        <taxon>Araneae</taxon>
        <taxon>Araneomorphae</taxon>
        <taxon>Entelegynae</taxon>
        <taxon>Araneoidea</taxon>
        <taxon>Araneidae</taxon>
        <taxon>Caerostris</taxon>
    </lineage>
</organism>
<dbReference type="Proteomes" id="UP001054945">
    <property type="component" value="Unassembled WGS sequence"/>
</dbReference>
<dbReference type="EMBL" id="BPLR01014320">
    <property type="protein sequence ID" value="GIY68064.1"/>
    <property type="molecule type" value="Genomic_DNA"/>
</dbReference>
<reference evidence="2 3" key="1">
    <citation type="submission" date="2021-06" db="EMBL/GenBank/DDBJ databases">
        <title>Caerostris extrusa draft genome.</title>
        <authorList>
            <person name="Kono N."/>
            <person name="Arakawa K."/>
        </authorList>
    </citation>
    <scope>NUCLEOTIDE SEQUENCE [LARGE SCALE GENOMIC DNA]</scope>
</reference>
<dbReference type="AlphaFoldDB" id="A0AAV4VDH8"/>